<dbReference type="GO" id="GO:0046872">
    <property type="term" value="F:metal ion binding"/>
    <property type="evidence" value="ECO:0007669"/>
    <property type="project" value="UniProtKB-KW"/>
</dbReference>
<dbReference type="EMBL" id="QOPI01000005">
    <property type="protein sequence ID" value="RCL45084.1"/>
    <property type="molecule type" value="Genomic_DNA"/>
</dbReference>
<evidence type="ECO:0000256" key="2">
    <source>
        <dbReference type="ARBA" id="ARBA00007599"/>
    </source>
</evidence>
<name>A0A368C7K7_9GAMM</name>
<dbReference type="InterPro" id="IPR003442">
    <property type="entry name" value="T6A_TsaE"/>
</dbReference>
<organism evidence="11 12">
    <name type="scientific">SAR86 cluster bacterium</name>
    <dbReference type="NCBI Taxonomy" id="2030880"/>
    <lineage>
        <taxon>Bacteria</taxon>
        <taxon>Pseudomonadati</taxon>
        <taxon>Pseudomonadota</taxon>
        <taxon>Gammaproteobacteria</taxon>
        <taxon>SAR86 cluster</taxon>
    </lineage>
</organism>
<dbReference type="NCBIfam" id="TIGR00150">
    <property type="entry name" value="T6A_YjeE"/>
    <property type="match status" value="1"/>
</dbReference>
<comment type="similarity">
    <text evidence="2">Belongs to the TsaE family.</text>
</comment>
<dbReference type="Proteomes" id="UP000252915">
    <property type="component" value="Unassembled WGS sequence"/>
</dbReference>
<reference evidence="11 12" key="1">
    <citation type="journal article" date="2018" name="Microbiome">
        <title>Fine metagenomic profile of the Mediterranean stratified and mixed water columns revealed by assembly and recruitment.</title>
        <authorList>
            <person name="Haro-Moreno J.M."/>
            <person name="Lopez-Perez M."/>
            <person name="De La Torre J.R."/>
            <person name="Picazo A."/>
            <person name="Camacho A."/>
            <person name="Rodriguez-Valera F."/>
        </authorList>
    </citation>
    <scope>NUCLEOTIDE SEQUENCE [LARGE SCALE GENOMIC DNA]</scope>
    <source>
        <strain evidence="11">MED-G78</strain>
    </source>
</reference>
<keyword evidence="6" id="KW-0479">Metal-binding</keyword>
<keyword evidence="8" id="KW-0067">ATP-binding</keyword>
<evidence type="ECO:0000256" key="6">
    <source>
        <dbReference type="ARBA" id="ARBA00022723"/>
    </source>
</evidence>
<dbReference type="PANTHER" id="PTHR33540">
    <property type="entry name" value="TRNA THREONYLCARBAMOYLADENOSINE BIOSYNTHESIS PROTEIN TSAE"/>
    <property type="match status" value="1"/>
</dbReference>
<keyword evidence="5" id="KW-0819">tRNA processing</keyword>
<evidence type="ECO:0000256" key="10">
    <source>
        <dbReference type="ARBA" id="ARBA00032441"/>
    </source>
</evidence>
<evidence type="ECO:0000256" key="8">
    <source>
        <dbReference type="ARBA" id="ARBA00022840"/>
    </source>
</evidence>
<keyword evidence="7" id="KW-0547">Nucleotide-binding</keyword>
<gene>
    <name evidence="11" type="ORF">DBW92_01840</name>
</gene>
<proteinExistence type="inferred from homology"/>
<dbReference type="GO" id="GO:0005737">
    <property type="term" value="C:cytoplasm"/>
    <property type="evidence" value="ECO:0007669"/>
    <property type="project" value="UniProtKB-SubCell"/>
</dbReference>
<protein>
    <recommendedName>
        <fullName evidence="3">tRNA threonylcarbamoyladenosine biosynthesis protein TsaE</fullName>
    </recommendedName>
    <alternativeName>
        <fullName evidence="10">t(6)A37 threonylcarbamoyladenosine biosynthesis protein TsaE</fullName>
    </alternativeName>
</protein>
<comment type="caution">
    <text evidence="11">The sequence shown here is derived from an EMBL/GenBank/DDBJ whole genome shotgun (WGS) entry which is preliminary data.</text>
</comment>
<dbReference type="AlphaFoldDB" id="A0A368C7K7"/>
<dbReference type="GO" id="GO:0002949">
    <property type="term" value="P:tRNA threonylcarbamoyladenosine modification"/>
    <property type="evidence" value="ECO:0007669"/>
    <property type="project" value="InterPro"/>
</dbReference>
<evidence type="ECO:0000256" key="7">
    <source>
        <dbReference type="ARBA" id="ARBA00022741"/>
    </source>
</evidence>
<comment type="subcellular location">
    <subcellularLocation>
        <location evidence="1">Cytoplasm</location>
    </subcellularLocation>
</comment>
<evidence type="ECO:0000256" key="1">
    <source>
        <dbReference type="ARBA" id="ARBA00004496"/>
    </source>
</evidence>
<evidence type="ECO:0000256" key="3">
    <source>
        <dbReference type="ARBA" id="ARBA00019010"/>
    </source>
</evidence>
<dbReference type="GO" id="GO:0005524">
    <property type="term" value="F:ATP binding"/>
    <property type="evidence" value="ECO:0007669"/>
    <property type="project" value="UniProtKB-KW"/>
</dbReference>
<evidence type="ECO:0000256" key="9">
    <source>
        <dbReference type="ARBA" id="ARBA00022842"/>
    </source>
</evidence>
<dbReference type="Pfam" id="PF02367">
    <property type="entry name" value="TsaE"/>
    <property type="match status" value="1"/>
</dbReference>
<dbReference type="Gene3D" id="3.40.50.300">
    <property type="entry name" value="P-loop containing nucleotide triphosphate hydrolases"/>
    <property type="match status" value="1"/>
</dbReference>
<evidence type="ECO:0000313" key="12">
    <source>
        <dbReference type="Proteomes" id="UP000252915"/>
    </source>
</evidence>
<keyword evidence="9" id="KW-0460">Magnesium</keyword>
<dbReference type="PANTHER" id="PTHR33540:SF2">
    <property type="entry name" value="TRNA THREONYLCARBAMOYLADENOSINE BIOSYNTHESIS PROTEIN TSAE"/>
    <property type="match status" value="1"/>
</dbReference>
<dbReference type="SUPFAM" id="SSF52540">
    <property type="entry name" value="P-loop containing nucleoside triphosphate hydrolases"/>
    <property type="match status" value="1"/>
</dbReference>
<sequence length="153" mass="17629">MMEFVLKDEKATLEFGAKLAQIINESDNAALEFHLQGELGAGKTTLVRGILSALGWNGSVKSPTYTICEEYELNQFLVLHIDLYRTEVDEDIDMLELNREHKNKKLIFIEWPEKLHGKRLCNIRIKLLHQNNSRKVELIGDTILIEKLINLNL</sequence>
<evidence type="ECO:0000256" key="4">
    <source>
        <dbReference type="ARBA" id="ARBA00022490"/>
    </source>
</evidence>
<dbReference type="InterPro" id="IPR027417">
    <property type="entry name" value="P-loop_NTPase"/>
</dbReference>
<keyword evidence="4" id="KW-0963">Cytoplasm</keyword>
<evidence type="ECO:0000313" key="11">
    <source>
        <dbReference type="EMBL" id="RCL45084.1"/>
    </source>
</evidence>
<accession>A0A368C7K7</accession>
<keyword evidence="11" id="KW-0808">Transferase</keyword>
<dbReference type="GO" id="GO:0016740">
    <property type="term" value="F:transferase activity"/>
    <property type="evidence" value="ECO:0007669"/>
    <property type="project" value="UniProtKB-KW"/>
</dbReference>
<evidence type="ECO:0000256" key="5">
    <source>
        <dbReference type="ARBA" id="ARBA00022694"/>
    </source>
</evidence>